<name>A0A0V1J028_TRIPS</name>
<evidence type="ECO:0000313" key="1">
    <source>
        <dbReference type="EMBL" id="KRZ28354.1"/>
    </source>
</evidence>
<organism evidence="1 2">
    <name type="scientific">Trichinella pseudospiralis</name>
    <name type="common">Parasitic roundworm</name>
    <dbReference type="NCBI Taxonomy" id="6337"/>
    <lineage>
        <taxon>Eukaryota</taxon>
        <taxon>Metazoa</taxon>
        <taxon>Ecdysozoa</taxon>
        <taxon>Nematoda</taxon>
        <taxon>Enoplea</taxon>
        <taxon>Dorylaimia</taxon>
        <taxon>Trichinellida</taxon>
        <taxon>Trichinellidae</taxon>
        <taxon>Trichinella</taxon>
    </lineage>
</organism>
<sequence>MAQKNAQLCWIQKHTEEICNPLSGPSKKLKLTVYQMEEAWKDLNISFLNNNGHLWSKVNCAFSACTFQAHNASFHVIMDMCVCAYDEHEDKCCCIIMITIPVNRLIIRFQFGQPILSGERSRRPDTT</sequence>
<comment type="caution">
    <text evidence="1">The sequence shown here is derived from an EMBL/GenBank/DDBJ whole genome shotgun (WGS) entry which is preliminary data.</text>
</comment>
<evidence type="ECO:0000313" key="2">
    <source>
        <dbReference type="Proteomes" id="UP000054826"/>
    </source>
</evidence>
<protein>
    <submittedName>
        <fullName evidence="1">Uncharacterized protein</fullName>
    </submittedName>
</protein>
<proteinExistence type="predicted"/>
<dbReference type="EMBL" id="JYDV01000154">
    <property type="protein sequence ID" value="KRZ28354.1"/>
    <property type="molecule type" value="Genomic_DNA"/>
</dbReference>
<reference evidence="1 2" key="1">
    <citation type="submission" date="2015-01" db="EMBL/GenBank/DDBJ databases">
        <title>Evolution of Trichinella species and genotypes.</title>
        <authorList>
            <person name="Korhonen P.K."/>
            <person name="Edoardo P."/>
            <person name="Giuseppe L.R."/>
            <person name="Gasser R.B."/>
        </authorList>
    </citation>
    <scope>NUCLEOTIDE SEQUENCE [LARGE SCALE GENOMIC DNA]</scope>
    <source>
        <strain evidence="1">ISS176</strain>
    </source>
</reference>
<dbReference type="AlphaFoldDB" id="A0A0V1J028"/>
<accession>A0A0V1J028</accession>
<gene>
    <name evidence="1" type="ORF">T4C_4551</name>
</gene>
<dbReference type="Proteomes" id="UP000054826">
    <property type="component" value="Unassembled WGS sequence"/>
</dbReference>